<name>A0A0A0M7R2_9GAMM</name>
<dbReference type="AlphaFoldDB" id="A0A0A0M7R2"/>
<dbReference type="Proteomes" id="UP000030003">
    <property type="component" value="Unassembled WGS sequence"/>
</dbReference>
<protein>
    <submittedName>
        <fullName evidence="1">Uncharacterized protein</fullName>
    </submittedName>
</protein>
<dbReference type="eggNOG" id="ENOG5031BSE">
    <property type="taxonomic scope" value="Bacteria"/>
</dbReference>
<reference evidence="1 2" key="1">
    <citation type="submission" date="2013-08" db="EMBL/GenBank/DDBJ databases">
        <title>Genomic analysis of Lysobacter defluvii.</title>
        <authorList>
            <person name="Wang Q."/>
            <person name="Wang G."/>
        </authorList>
    </citation>
    <scope>NUCLEOTIDE SEQUENCE [LARGE SCALE GENOMIC DNA]</scope>
    <source>
        <strain evidence="1 2">IMMIB APB-9</strain>
    </source>
</reference>
<evidence type="ECO:0000313" key="1">
    <source>
        <dbReference type="EMBL" id="KGO98047.1"/>
    </source>
</evidence>
<evidence type="ECO:0000313" key="2">
    <source>
        <dbReference type="Proteomes" id="UP000030003"/>
    </source>
</evidence>
<gene>
    <name evidence="1" type="ORF">N791_03810</name>
</gene>
<organism evidence="1 2">
    <name type="scientific">Lysobacter defluvii IMMIB APB-9 = DSM 18482</name>
    <dbReference type="NCBI Taxonomy" id="1385515"/>
    <lineage>
        <taxon>Bacteria</taxon>
        <taxon>Pseudomonadati</taxon>
        <taxon>Pseudomonadota</taxon>
        <taxon>Gammaproteobacteria</taxon>
        <taxon>Lysobacterales</taxon>
        <taxon>Lysobacteraceae</taxon>
        <taxon>Novilysobacter</taxon>
    </lineage>
</organism>
<dbReference type="OrthoDB" id="5540942at2"/>
<dbReference type="RefSeq" id="WP_027070574.1">
    <property type="nucleotide sequence ID" value="NZ_KE384007.1"/>
</dbReference>
<proteinExistence type="predicted"/>
<accession>A0A0A0M7R2</accession>
<comment type="caution">
    <text evidence="1">The sequence shown here is derived from an EMBL/GenBank/DDBJ whole genome shotgun (WGS) entry which is preliminary data.</text>
</comment>
<dbReference type="EMBL" id="AVBH01000141">
    <property type="protein sequence ID" value="KGO98047.1"/>
    <property type="molecule type" value="Genomic_DNA"/>
</dbReference>
<sequence length="155" mass="16535">MSATFPQAAPRALQAEDDGYQELLDAATAPLHEVLGDRVVVEVERLDCLGRWAFLMGNMRTPGGERPDFRGTRFAEHAAAGSMSDLYVALLRRDPEGGAGEGAEPATDAADGGVPVDCLELPGEWVLLDHAIGPGDVAWLDWPARHAAPRAVFGF</sequence>
<keyword evidence="2" id="KW-1185">Reference proteome</keyword>
<dbReference type="STRING" id="1385515.GCA_000423325_01876"/>